<dbReference type="InterPro" id="IPR002694">
    <property type="entry name" value="Znf_CHC2"/>
</dbReference>
<organism evidence="2 3">
    <name type="scientific">Segatella copri</name>
    <dbReference type="NCBI Taxonomy" id="165179"/>
    <lineage>
        <taxon>Bacteria</taxon>
        <taxon>Pseudomonadati</taxon>
        <taxon>Bacteroidota</taxon>
        <taxon>Bacteroidia</taxon>
        <taxon>Bacteroidales</taxon>
        <taxon>Prevotellaceae</taxon>
        <taxon>Segatella</taxon>
    </lineage>
</organism>
<dbReference type="Pfam" id="PF01807">
    <property type="entry name" value="Zn_ribbon_DnaG"/>
    <property type="match status" value="1"/>
</dbReference>
<comment type="caution">
    <text evidence="2">The sequence shown here is derived from an EMBL/GenBank/DDBJ whole genome shotgun (WGS) entry which is preliminary data.</text>
</comment>
<dbReference type="PANTHER" id="PTHR30313:SF2">
    <property type="entry name" value="DNA PRIMASE"/>
    <property type="match status" value="1"/>
</dbReference>
<dbReference type="GO" id="GO:0008270">
    <property type="term" value="F:zinc ion binding"/>
    <property type="evidence" value="ECO:0007669"/>
    <property type="project" value="InterPro"/>
</dbReference>
<dbReference type="RefSeq" id="WP_217326149.1">
    <property type="nucleotide sequence ID" value="NZ_JAHOEK010000005.1"/>
</dbReference>
<dbReference type="Pfam" id="PF08275">
    <property type="entry name" value="DNAG_N"/>
    <property type="match status" value="1"/>
</dbReference>
<name>A0AAW4N9G7_9BACT</name>
<dbReference type="CDD" id="cd03364">
    <property type="entry name" value="TOPRIM_DnaG_primases"/>
    <property type="match status" value="1"/>
</dbReference>
<dbReference type="AlphaFoldDB" id="A0AAW4N9G7"/>
<sequence length="1095" mass="125882">MIKEKYIDLVKSRVDICQLVVDVCPGTVLKKAGRYRKKCKCVFHKEDTPSMLLDSTTNLYYCFGCEKGGDVITFVEESQGLEFDGAVRYLLDMYCPDVDTSDLYEKRTPEEDELYRKQETMYIYNKYAYDFFRSQYLADTPEAAACRRYAEKESENPTHGRWDSDFCRTYGLGYSPLSGNRFVAFAKGKGLKMDVLLQLGLIGEDEAHPGNYYDFYRGRLMIPQRDRFGRIVTFTARALNSQATVKYLNGKDCAIYKKSSAIFGIDIALKAARQTGKVYLVEGAPDVMRLQSLGIANVVASLGGCWSEEQLSCFNKFGCTLCFIPDHDVPKEGDEFGAGEKFVFRNGRLATEMGFQVSVREIPSSGSQKQDADSYIVSLERWESLSEKDFILWYAAKHYDASAANDEQLKVIADVCDLLVNVQSEVLRASLLADLKDKYKKATVWKGALADASRRRKEMKKRQAIKKSDELEGFRFYRKHNHYYDLDPQGKERDWSNFIVHPLFLIADEKNPTRIFELENENGVKRTVELQQADVTRLERFKEKIEGKGDFRFFEKPEKYELLKAYMYGKTEEAVRVTKMGWNNLGKKGFYAFCNGVVYEGKWKPIDEYGIIRLEDENVYLPAMSKFHIRDKVGYANERRFLHDPKRIVSPKEYFTLLSELYGDNGIVAICFYLATLFKDIITDSTRSFPILNIYGKKGTGKTEFAISLVSLFQRNPEVSNLDSTSYFAMGDKCAEVCNMIVHFDEYKNMLSRKHVDFLKGIYDHAGRIKRSADGERREATDVDCGVLLTGQEMPTVDVALMSRVVFLESQKCAHTKAETDKYQEFIKLRNMCPTNITVEMVKYRENFNAGWYDAWKRALHEIKDEVDYNIIGDRFINNWAMMLATYYCLKPVVEDLPFSEQKVHDICVSGLKYQHSLCNSTDEIAVFWSMFAKSRQLGDIKEGQDYKITSMKNLKVSIKTEPRKEIEFDEPTDVLLVREKICIAKANIQAKREGKTMIPDDSLLSYLVSAPDYYGKTRSPLKFYVLDEQGNPTKRTKANGDSELLYDQERVLAFNYEGICANYDINLHTMKERISTHNPDGLPMTNKTKDGDTE</sequence>
<dbReference type="EMBL" id="JAHOEP010000005">
    <property type="protein sequence ID" value="MBV3407333.1"/>
    <property type="molecule type" value="Genomic_DNA"/>
</dbReference>
<evidence type="ECO:0000313" key="2">
    <source>
        <dbReference type="EMBL" id="MBV3407333.1"/>
    </source>
</evidence>
<dbReference type="Pfam" id="PF13155">
    <property type="entry name" value="Toprim_2"/>
    <property type="match status" value="1"/>
</dbReference>
<dbReference type="GO" id="GO:0005737">
    <property type="term" value="C:cytoplasm"/>
    <property type="evidence" value="ECO:0007669"/>
    <property type="project" value="TreeGrafter"/>
</dbReference>
<dbReference type="Proteomes" id="UP001196316">
    <property type="component" value="Unassembled WGS sequence"/>
</dbReference>
<reference evidence="2" key="1">
    <citation type="submission" date="2021-06" db="EMBL/GenBank/DDBJ databases">
        <title>Collection of gut derived symbiotic bacterial strains cultured from healthy donors.</title>
        <authorList>
            <person name="Lin H."/>
            <person name="Littmann E."/>
            <person name="Pamer E.G."/>
        </authorList>
    </citation>
    <scope>NUCLEOTIDE SEQUENCE</scope>
    <source>
        <strain evidence="2">MSK.21.60</strain>
    </source>
</reference>
<protein>
    <recommendedName>
        <fullName evidence="1">Zinc finger CHC2-type domain-containing protein</fullName>
    </recommendedName>
</protein>
<dbReference type="GO" id="GO:0006269">
    <property type="term" value="P:DNA replication, synthesis of primer"/>
    <property type="evidence" value="ECO:0007669"/>
    <property type="project" value="TreeGrafter"/>
</dbReference>
<dbReference type="InterPro" id="IPR050219">
    <property type="entry name" value="DnaG_primase"/>
</dbReference>
<dbReference type="InterPro" id="IPR034151">
    <property type="entry name" value="TOPRIM_DnaG_bac"/>
</dbReference>
<feature type="domain" description="Zinc finger CHC2-type" evidence="1">
    <location>
        <begin position="37"/>
        <end position="91"/>
    </location>
</feature>
<evidence type="ECO:0000259" key="1">
    <source>
        <dbReference type="SMART" id="SM00400"/>
    </source>
</evidence>
<dbReference type="SMART" id="SM00400">
    <property type="entry name" value="ZnF_CHCC"/>
    <property type="match status" value="1"/>
</dbReference>
<dbReference type="PANTHER" id="PTHR30313">
    <property type="entry name" value="DNA PRIMASE"/>
    <property type="match status" value="1"/>
</dbReference>
<gene>
    <name evidence="2" type="ORF">KSW80_02730</name>
</gene>
<dbReference type="InterPro" id="IPR013264">
    <property type="entry name" value="DNAG_N"/>
</dbReference>
<accession>A0AAW4N9G7</accession>
<dbReference type="GO" id="GO:0003677">
    <property type="term" value="F:DNA binding"/>
    <property type="evidence" value="ECO:0007669"/>
    <property type="project" value="InterPro"/>
</dbReference>
<dbReference type="GO" id="GO:0003899">
    <property type="term" value="F:DNA-directed RNA polymerase activity"/>
    <property type="evidence" value="ECO:0007669"/>
    <property type="project" value="InterPro"/>
</dbReference>
<evidence type="ECO:0000313" key="3">
    <source>
        <dbReference type="Proteomes" id="UP001196316"/>
    </source>
</evidence>
<proteinExistence type="predicted"/>